<evidence type="ECO:0000313" key="1">
    <source>
        <dbReference type="EMBL" id="HIX61947.1"/>
    </source>
</evidence>
<dbReference type="AlphaFoldDB" id="A0A9D1WN81"/>
<dbReference type="EMBL" id="DXFC01000203">
    <property type="protein sequence ID" value="HIX61947.1"/>
    <property type="molecule type" value="Genomic_DNA"/>
</dbReference>
<evidence type="ECO:0000313" key="2">
    <source>
        <dbReference type="Proteomes" id="UP000824248"/>
    </source>
</evidence>
<dbReference type="Proteomes" id="UP000824248">
    <property type="component" value="Unassembled WGS sequence"/>
</dbReference>
<protein>
    <submittedName>
        <fullName evidence="1">Uncharacterized protein</fullName>
    </submittedName>
</protein>
<reference evidence="1" key="2">
    <citation type="submission" date="2021-04" db="EMBL/GenBank/DDBJ databases">
        <authorList>
            <person name="Gilroy R."/>
        </authorList>
    </citation>
    <scope>NUCLEOTIDE SEQUENCE</scope>
    <source>
        <strain evidence="1">1193</strain>
    </source>
</reference>
<gene>
    <name evidence="1" type="ORF">H9854_06920</name>
</gene>
<proteinExistence type="predicted"/>
<comment type="caution">
    <text evidence="1">The sequence shown here is derived from an EMBL/GenBank/DDBJ whole genome shotgun (WGS) entry which is preliminary data.</text>
</comment>
<accession>A0A9D1WN81</accession>
<sequence>MNIDKPEWRCTLTVNEAANVTSSWRERLAWRIRRWADRLDGKGRTVTLVYDIEPAVTAEEIDSCLVKGFELTHALLNQLARQAACEDVMRDAKAEFFEPGSPH</sequence>
<organism evidence="1 2">
    <name type="scientific">Candidatus Halomonas stercoripullorum</name>
    <dbReference type="NCBI Taxonomy" id="2838617"/>
    <lineage>
        <taxon>Bacteria</taxon>
        <taxon>Pseudomonadati</taxon>
        <taxon>Pseudomonadota</taxon>
        <taxon>Gammaproteobacteria</taxon>
        <taxon>Oceanospirillales</taxon>
        <taxon>Halomonadaceae</taxon>
        <taxon>Halomonas</taxon>
    </lineage>
</organism>
<reference evidence="1" key="1">
    <citation type="journal article" date="2021" name="PeerJ">
        <title>Extensive microbial diversity within the chicken gut microbiome revealed by metagenomics and culture.</title>
        <authorList>
            <person name="Gilroy R."/>
            <person name="Ravi A."/>
            <person name="Getino M."/>
            <person name="Pursley I."/>
            <person name="Horton D.L."/>
            <person name="Alikhan N.F."/>
            <person name="Baker D."/>
            <person name="Gharbi K."/>
            <person name="Hall N."/>
            <person name="Watson M."/>
            <person name="Adriaenssens E.M."/>
            <person name="Foster-Nyarko E."/>
            <person name="Jarju S."/>
            <person name="Secka A."/>
            <person name="Antonio M."/>
            <person name="Oren A."/>
            <person name="Chaudhuri R.R."/>
            <person name="La Ragione R."/>
            <person name="Hildebrand F."/>
            <person name="Pallen M.J."/>
        </authorList>
    </citation>
    <scope>NUCLEOTIDE SEQUENCE</scope>
    <source>
        <strain evidence="1">1193</strain>
    </source>
</reference>
<name>A0A9D1WN81_9GAMM</name>